<keyword evidence="4 10" id="KW-1133">Transmembrane helix</keyword>
<keyword evidence="5 9" id="KW-0297">G-protein coupled receptor</keyword>
<keyword evidence="8 9" id="KW-0807">Transducer</keyword>
<keyword evidence="6 10" id="KW-0472">Membrane</keyword>
<dbReference type="PRINTS" id="PR00237">
    <property type="entry name" value="GPCRRHODOPSN"/>
</dbReference>
<evidence type="ECO:0000256" key="2">
    <source>
        <dbReference type="ARBA" id="ARBA00022475"/>
    </source>
</evidence>
<feature type="domain" description="G-protein coupled receptors family 1 profile" evidence="11">
    <location>
        <begin position="27"/>
        <end position="294"/>
    </location>
</feature>
<dbReference type="GeneTree" id="ENSGT00940000166133"/>
<dbReference type="GO" id="GO:0007186">
    <property type="term" value="P:G protein-coupled receptor signaling pathway"/>
    <property type="evidence" value="ECO:0000318"/>
    <property type="project" value="GO_Central"/>
</dbReference>
<evidence type="ECO:0000313" key="12">
    <source>
        <dbReference type="Ensembl" id="ENSLOCP00000006124.1"/>
    </source>
</evidence>
<feature type="transmembrane region" description="Helical" evidence="10">
    <location>
        <begin position="240"/>
        <end position="260"/>
    </location>
</feature>
<feature type="transmembrane region" description="Helical" evidence="10">
    <location>
        <begin position="272"/>
        <end position="296"/>
    </location>
</feature>
<evidence type="ECO:0000313" key="13">
    <source>
        <dbReference type="Proteomes" id="UP000018468"/>
    </source>
</evidence>
<dbReference type="Ensembl" id="ENSLOCT00000006132.1">
    <property type="protein sequence ID" value="ENSLOCP00000006124.1"/>
    <property type="gene ID" value="ENSLOCG00000005086.1"/>
</dbReference>
<keyword evidence="2" id="KW-1003">Cell membrane</keyword>
<dbReference type="PROSITE" id="PS50262">
    <property type="entry name" value="G_PROTEIN_RECEP_F1_2"/>
    <property type="match status" value="1"/>
</dbReference>
<name>W5MCL5_LEPOC</name>
<dbReference type="PANTHER" id="PTHR46272">
    <property type="entry name" value="G_PROTEIN_RECEP_F1_2 DOMAIN-CONTAINING PROTEIN"/>
    <property type="match status" value="1"/>
</dbReference>
<dbReference type="InParanoid" id="W5MCL5"/>
<dbReference type="Proteomes" id="UP000018468">
    <property type="component" value="Linkage group LG6"/>
</dbReference>
<dbReference type="Pfam" id="PF00001">
    <property type="entry name" value="7tm_1"/>
    <property type="match status" value="1"/>
</dbReference>
<evidence type="ECO:0000256" key="10">
    <source>
        <dbReference type="SAM" id="Phobius"/>
    </source>
</evidence>
<evidence type="ECO:0000256" key="9">
    <source>
        <dbReference type="RuleBase" id="RU000688"/>
    </source>
</evidence>
<dbReference type="GO" id="GO:0004930">
    <property type="term" value="F:G protein-coupled receptor activity"/>
    <property type="evidence" value="ECO:0007669"/>
    <property type="project" value="UniProtKB-KW"/>
</dbReference>
<reference evidence="12" key="3">
    <citation type="submission" date="2025-09" db="UniProtKB">
        <authorList>
            <consortium name="Ensembl"/>
        </authorList>
    </citation>
    <scope>IDENTIFICATION</scope>
</reference>
<dbReference type="eggNOG" id="KOG3656">
    <property type="taxonomic scope" value="Eukaryota"/>
</dbReference>
<evidence type="ECO:0000256" key="3">
    <source>
        <dbReference type="ARBA" id="ARBA00022692"/>
    </source>
</evidence>
<dbReference type="InterPro" id="IPR000276">
    <property type="entry name" value="GPCR_Rhodpsn"/>
</dbReference>
<proteinExistence type="inferred from homology"/>
<evidence type="ECO:0000256" key="5">
    <source>
        <dbReference type="ARBA" id="ARBA00023040"/>
    </source>
</evidence>
<dbReference type="AlphaFoldDB" id="W5MCL5"/>
<dbReference type="InterPro" id="IPR017452">
    <property type="entry name" value="GPCR_Rhodpsn_7TM"/>
</dbReference>
<dbReference type="PROSITE" id="PS00237">
    <property type="entry name" value="G_PROTEIN_RECEP_F1_1"/>
    <property type="match status" value="1"/>
</dbReference>
<dbReference type="HOGENOM" id="CLU_070240_0_0_1"/>
<dbReference type="OMA" id="VAIWTIT"/>
<dbReference type="EMBL" id="AHAT01009602">
    <property type="status" value="NOT_ANNOTATED_CDS"/>
    <property type="molecule type" value="Genomic_DNA"/>
</dbReference>
<feature type="transmembrane region" description="Helical" evidence="10">
    <location>
        <begin position="79"/>
        <end position="109"/>
    </location>
</feature>
<dbReference type="Gene3D" id="1.20.1070.10">
    <property type="entry name" value="Rhodopsin 7-helix transmembrane proteins"/>
    <property type="match status" value="1"/>
</dbReference>
<feature type="transmembrane region" description="Helical" evidence="10">
    <location>
        <begin position="129"/>
        <end position="151"/>
    </location>
</feature>
<organism evidence="12 13">
    <name type="scientific">Lepisosteus oculatus</name>
    <name type="common">Spotted gar</name>
    <dbReference type="NCBI Taxonomy" id="7918"/>
    <lineage>
        <taxon>Eukaryota</taxon>
        <taxon>Metazoa</taxon>
        <taxon>Chordata</taxon>
        <taxon>Craniata</taxon>
        <taxon>Vertebrata</taxon>
        <taxon>Euteleostomi</taxon>
        <taxon>Actinopterygii</taxon>
        <taxon>Neopterygii</taxon>
        <taxon>Holostei</taxon>
        <taxon>Semionotiformes</taxon>
        <taxon>Lepisosteidae</taxon>
        <taxon>Lepisosteus</taxon>
    </lineage>
</organism>
<keyword evidence="13" id="KW-1185">Reference proteome</keyword>
<evidence type="ECO:0000256" key="1">
    <source>
        <dbReference type="ARBA" id="ARBA00004651"/>
    </source>
</evidence>
<dbReference type="SUPFAM" id="SSF81321">
    <property type="entry name" value="Family A G protein-coupled receptor-like"/>
    <property type="match status" value="1"/>
</dbReference>
<dbReference type="PANTHER" id="PTHR46272:SF4">
    <property type="entry name" value="G-PROTEIN COUPLED RECEPTORS FAMILY 1 PROFILE DOMAIN-CONTAINING PROTEIN"/>
    <property type="match status" value="1"/>
</dbReference>
<evidence type="ECO:0000256" key="6">
    <source>
        <dbReference type="ARBA" id="ARBA00023136"/>
    </source>
</evidence>
<accession>W5MCL5</accession>
<comment type="similarity">
    <text evidence="9">Belongs to the G-protein coupled receptor 1 family.</text>
</comment>
<keyword evidence="7 9" id="KW-0675">Receptor</keyword>
<dbReference type="GO" id="GO:0005886">
    <property type="term" value="C:plasma membrane"/>
    <property type="evidence" value="ECO:0000318"/>
    <property type="project" value="GO_Central"/>
</dbReference>
<evidence type="ECO:0000256" key="7">
    <source>
        <dbReference type="ARBA" id="ARBA00023170"/>
    </source>
</evidence>
<evidence type="ECO:0000256" key="8">
    <source>
        <dbReference type="ARBA" id="ARBA00023224"/>
    </source>
</evidence>
<dbReference type="InterPro" id="IPR052477">
    <property type="entry name" value="Orphan_GPCR1"/>
</dbReference>
<reference evidence="12" key="2">
    <citation type="submission" date="2025-08" db="UniProtKB">
        <authorList>
            <consortium name="Ensembl"/>
        </authorList>
    </citation>
    <scope>IDENTIFICATION</scope>
</reference>
<protein>
    <submittedName>
        <fullName evidence="12">Probable G-protein coupled receptor 139</fullName>
    </submittedName>
</protein>
<reference evidence="13" key="1">
    <citation type="submission" date="2011-12" db="EMBL/GenBank/DDBJ databases">
        <title>The Draft Genome of Lepisosteus oculatus.</title>
        <authorList>
            <consortium name="The Broad Institute Genome Assembly &amp; Analysis Group"/>
            <consortium name="Computational R&amp;D Group"/>
            <consortium name="and Sequencing Platform"/>
            <person name="Di Palma F."/>
            <person name="Alfoldi J."/>
            <person name="Johnson J."/>
            <person name="Berlin A."/>
            <person name="Gnerre S."/>
            <person name="Jaffe D."/>
            <person name="MacCallum I."/>
            <person name="Young S."/>
            <person name="Walker B.J."/>
            <person name="Lander E.S."/>
            <person name="Lindblad-Toh K."/>
        </authorList>
    </citation>
    <scope>NUCLEOTIDE SEQUENCE [LARGE SCALE GENOMIC DNA]</scope>
</reference>
<feature type="transmembrane region" description="Helical" evidence="10">
    <location>
        <begin position="48"/>
        <end position="67"/>
    </location>
</feature>
<feature type="transmembrane region" description="Helical" evidence="10">
    <location>
        <begin position="15"/>
        <end position="36"/>
    </location>
</feature>
<keyword evidence="3 9" id="KW-0812">Transmembrane</keyword>
<sequence length="309" mass="33799">IREMDWDSFVEMQKAYYIVLCTTGIPANLFAAFVILTRPCHLSKTTTIYLVALACSDTLSLVWAGTFNLSQLFLDADDFWGSSSGCCLAIVLEYGTVLSSVWIIVAFTVERYLVLFQERASRCFAQPRVARGAVAGLISLSYLASVMACLLSEHRRSSFPPGEANVTERLCSLFSNTSFVSLLWIHTFVCGLVPYLLLIAFNALIVYQLHLRSRIHPPPGESAAAALCRTQLRLQRTARLLLTISLTAVALGLPRFLVYSAGLAGPGTAPPLAMLAEICTMLEALNSAINFCLFCLASTAFRQECTALV</sequence>
<evidence type="ECO:0000259" key="11">
    <source>
        <dbReference type="PROSITE" id="PS50262"/>
    </source>
</evidence>
<evidence type="ECO:0000256" key="4">
    <source>
        <dbReference type="ARBA" id="ARBA00022989"/>
    </source>
</evidence>
<comment type="subcellular location">
    <subcellularLocation>
        <location evidence="1">Cell membrane</location>
        <topology evidence="1">Multi-pass membrane protein</topology>
    </subcellularLocation>
</comment>
<feature type="transmembrane region" description="Helical" evidence="10">
    <location>
        <begin position="183"/>
        <end position="207"/>
    </location>
</feature>